<evidence type="ECO:0000256" key="2">
    <source>
        <dbReference type="ARBA" id="ARBA00022679"/>
    </source>
</evidence>
<dbReference type="InterPro" id="IPR012340">
    <property type="entry name" value="NA-bd_OB-fold"/>
</dbReference>
<dbReference type="PANTHER" id="PTHR11061:SF30">
    <property type="entry name" value="TRNA (URACIL(54)-C(5))-METHYLTRANSFERASE"/>
    <property type="match status" value="1"/>
</dbReference>
<evidence type="ECO:0000256" key="3">
    <source>
        <dbReference type="ARBA" id="ARBA00022691"/>
    </source>
</evidence>
<dbReference type="PROSITE" id="PS50926">
    <property type="entry name" value="TRAM"/>
    <property type="match status" value="1"/>
</dbReference>
<dbReference type="InterPro" id="IPR010280">
    <property type="entry name" value="U5_MeTrfase_fam"/>
</dbReference>
<keyword evidence="2 4" id="KW-0808">Transferase</keyword>
<reference evidence="7" key="1">
    <citation type="submission" date="2023-02" db="EMBL/GenBank/DDBJ databases">
        <title>Georgenia sp.10Sc9-8, isolated from a soil sample collected from the Taklamakan desert.</title>
        <authorList>
            <person name="Liu S."/>
        </authorList>
    </citation>
    <scope>NUCLEOTIDE SEQUENCE</scope>
    <source>
        <strain evidence="7">10Sc9-8</strain>
    </source>
</reference>
<dbReference type="CDD" id="cd02440">
    <property type="entry name" value="AdoMet_MTases"/>
    <property type="match status" value="1"/>
</dbReference>
<proteinExistence type="inferred from homology"/>
<gene>
    <name evidence="7" type="ORF">PU560_07875</name>
</gene>
<keyword evidence="1 4" id="KW-0489">Methyltransferase</keyword>
<dbReference type="Pfam" id="PF05958">
    <property type="entry name" value="tRNA_U5-meth_tr"/>
    <property type="match status" value="1"/>
</dbReference>
<keyword evidence="3 4" id="KW-0949">S-adenosyl-L-methionine</keyword>
<dbReference type="Gene3D" id="2.40.50.140">
    <property type="entry name" value="Nucleic acid-binding proteins"/>
    <property type="match status" value="1"/>
</dbReference>
<dbReference type="PANTHER" id="PTHR11061">
    <property type="entry name" value="RNA M5U METHYLTRANSFERASE"/>
    <property type="match status" value="1"/>
</dbReference>
<feature type="binding site" evidence="4">
    <location>
        <position position="287"/>
    </location>
    <ligand>
        <name>S-adenosyl-L-methionine</name>
        <dbReference type="ChEBI" id="CHEBI:59789"/>
    </ligand>
</feature>
<evidence type="ECO:0000256" key="1">
    <source>
        <dbReference type="ARBA" id="ARBA00022603"/>
    </source>
</evidence>
<protein>
    <submittedName>
        <fullName evidence="7">TRAM domain-containing protein</fullName>
    </submittedName>
</protein>
<dbReference type="SUPFAM" id="SSF53335">
    <property type="entry name" value="S-adenosyl-L-methionine-dependent methyltransferases"/>
    <property type="match status" value="1"/>
</dbReference>
<evidence type="ECO:0000256" key="4">
    <source>
        <dbReference type="PROSITE-ProRule" id="PRU01024"/>
    </source>
</evidence>
<feature type="region of interest" description="Disordered" evidence="5">
    <location>
        <begin position="214"/>
        <end position="234"/>
    </location>
</feature>
<keyword evidence="8" id="KW-1185">Reference proteome</keyword>
<evidence type="ECO:0000256" key="5">
    <source>
        <dbReference type="SAM" id="MobiDB-lite"/>
    </source>
</evidence>
<dbReference type="EMBL" id="JARACI010000869">
    <property type="protein sequence ID" value="MDD9206385.1"/>
    <property type="molecule type" value="Genomic_DNA"/>
</dbReference>
<accession>A0ABT5TWG2</accession>
<dbReference type="InterPro" id="IPR030391">
    <property type="entry name" value="MeTrfase_TrmA_CS"/>
</dbReference>
<dbReference type="InterPro" id="IPR029063">
    <property type="entry name" value="SAM-dependent_MTases_sf"/>
</dbReference>
<feature type="domain" description="TRAM" evidence="6">
    <location>
        <begin position="1"/>
        <end position="57"/>
    </location>
</feature>
<feature type="binding site" evidence="4">
    <location>
        <position position="355"/>
    </location>
    <ligand>
        <name>S-adenosyl-L-methionine</name>
        <dbReference type="ChEBI" id="CHEBI:59789"/>
    </ligand>
</feature>
<dbReference type="PROSITE" id="PS01231">
    <property type="entry name" value="TRMA_2"/>
    <property type="match status" value="1"/>
</dbReference>
<feature type="binding site" evidence="4">
    <location>
        <position position="311"/>
    </location>
    <ligand>
        <name>S-adenosyl-L-methionine</name>
        <dbReference type="ChEBI" id="CHEBI:59789"/>
    </ligand>
</feature>
<dbReference type="SUPFAM" id="SSF50249">
    <property type="entry name" value="Nucleic acid-binding proteins"/>
    <property type="match status" value="1"/>
</dbReference>
<name>A0ABT5TWG2_9MICO</name>
<dbReference type="Gene3D" id="3.40.50.150">
    <property type="entry name" value="Vaccinia Virus protein VP39"/>
    <property type="match status" value="2"/>
</dbReference>
<comment type="caution">
    <text evidence="7">The sequence shown here is derived from an EMBL/GenBank/DDBJ whole genome shotgun (WGS) entry which is preliminary data.</text>
</comment>
<dbReference type="InterPro" id="IPR002792">
    <property type="entry name" value="TRAM_dom"/>
</dbReference>
<evidence type="ECO:0000313" key="7">
    <source>
        <dbReference type="EMBL" id="MDD9206385.1"/>
    </source>
</evidence>
<dbReference type="PROSITE" id="PS51687">
    <property type="entry name" value="SAM_MT_RNA_M5U"/>
    <property type="match status" value="1"/>
</dbReference>
<evidence type="ECO:0000259" key="6">
    <source>
        <dbReference type="PROSITE" id="PS50926"/>
    </source>
</evidence>
<dbReference type="Pfam" id="PF01938">
    <property type="entry name" value="TRAM"/>
    <property type="match status" value="1"/>
</dbReference>
<dbReference type="Proteomes" id="UP001165561">
    <property type="component" value="Unassembled WGS sequence"/>
</dbReference>
<comment type="similarity">
    <text evidence="4">Belongs to the class I-like SAM-binding methyltransferase superfamily. RNA M5U methyltransferase family.</text>
</comment>
<organism evidence="7 8">
    <name type="scientific">Georgenia halotolerans</name>
    <dbReference type="NCBI Taxonomy" id="3028317"/>
    <lineage>
        <taxon>Bacteria</taxon>
        <taxon>Bacillati</taxon>
        <taxon>Actinomycetota</taxon>
        <taxon>Actinomycetes</taxon>
        <taxon>Micrococcales</taxon>
        <taxon>Bogoriellaceae</taxon>
        <taxon>Georgenia</taxon>
    </lineage>
</organism>
<feature type="binding site" evidence="4">
    <location>
        <position position="258"/>
    </location>
    <ligand>
        <name>S-adenosyl-L-methionine</name>
        <dbReference type="ChEBI" id="CHEBI:59789"/>
    </ligand>
</feature>
<feature type="active site" description="Nucleophile" evidence="4">
    <location>
        <position position="382"/>
    </location>
</feature>
<dbReference type="Gene3D" id="2.40.50.1070">
    <property type="match status" value="1"/>
</dbReference>
<sequence>MNEELLELEIGAPAHGGHCVARHDGRVVFVRHAVPGERVRARVLDRRSRFWRAEAVEVLRPSPDRVPSVWPEAGPGGVGGGELAHVALPAQRRWKQEVLADTLRRIGGPAVAEDVAALVGAAAPPVEQLPGDEVTGGLGTRTRIELTVDEDGAAGMYRPRSHDVVAVRSIPLAVPAIVDLGLLGPGSRWRRAWHPWARVEAVAPITGEPLVLVDGEPARRPGRRPRGGDVPPRRSVREVVPSAVGELAYRVSGSGFWQVHREAPATLVAAVLDGGRPQPGERVLELYAGAGLLTLPLARSVGETGAVTSVEGAATAVRDARRNLHAHPWAELRTGHVDAAAVTGAGARPDLVVLDPPRTGAGAGVMAAVAGLGPRAVVHVACDPAALARDLRAAREHGYRVTGLRALDLFPHTHHLEAVAVLERG</sequence>
<evidence type="ECO:0000313" key="8">
    <source>
        <dbReference type="Proteomes" id="UP001165561"/>
    </source>
</evidence>